<dbReference type="SMART" id="SM00987">
    <property type="entry name" value="UreE_C"/>
    <property type="match status" value="1"/>
</dbReference>
<dbReference type="Gene3D" id="3.40.470.10">
    <property type="entry name" value="Uracil-DNA glycosylase-like domain"/>
    <property type="match status" value="1"/>
</dbReference>
<keyword evidence="3" id="KW-1185">Reference proteome</keyword>
<evidence type="ECO:0000313" key="2">
    <source>
        <dbReference type="EMBL" id="CAA9892615.1"/>
    </source>
</evidence>
<dbReference type="InterPro" id="IPR026353">
    <property type="entry name" value="Hypoxan-DNA_Glyclase"/>
</dbReference>
<dbReference type="RefSeq" id="WP_174627366.1">
    <property type="nucleotide sequence ID" value="NZ_CADCXN010000108.1"/>
</dbReference>
<protein>
    <submittedName>
        <fullName evidence="2">T/U mismatch-specific DNA glycosylase</fullName>
    </submittedName>
</protein>
<evidence type="ECO:0000259" key="1">
    <source>
        <dbReference type="SMART" id="SM00986"/>
    </source>
</evidence>
<proteinExistence type="predicted"/>
<dbReference type="InterPro" id="IPR036895">
    <property type="entry name" value="Uracil-DNA_glycosylase-like_sf"/>
</dbReference>
<reference evidence="2 3" key="1">
    <citation type="submission" date="2020-02" db="EMBL/GenBank/DDBJ databases">
        <authorList>
            <person name="Hogendoorn C."/>
        </authorList>
    </citation>
    <scope>NUCLEOTIDE SEQUENCE [LARGE SCALE GENOMIC DNA]</scope>
    <source>
        <strain evidence="2">METHB21</strain>
    </source>
</reference>
<feature type="domain" description="Uracil-DNA glycosylase-like" evidence="1">
    <location>
        <begin position="8"/>
        <end position="166"/>
    </location>
</feature>
<dbReference type="NCBIfam" id="TIGR04274">
    <property type="entry name" value="hypoxanDNAglyco"/>
    <property type="match status" value="1"/>
</dbReference>
<accession>A0A8S0WCL3</accession>
<dbReference type="EMBL" id="CADCXN010000108">
    <property type="protein sequence ID" value="CAA9892615.1"/>
    <property type="molecule type" value="Genomic_DNA"/>
</dbReference>
<gene>
    <name evidence="2" type="ORF">METHB2_750019</name>
</gene>
<name>A0A8S0WCL3_9GAMM</name>
<dbReference type="CDD" id="cd10032">
    <property type="entry name" value="UDG-F6_HDG"/>
    <property type="match status" value="1"/>
</dbReference>
<dbReference type="Pfam" id="PF03167">
    <property type="entry name" value="UDG"/>
    <property type="match status" value="1"/>
</dbReference>
<organism evidence="2 3">
    <name type="scientific">Candidatus Methylobacter favarea</name>
    <dbReference type="NCBI Taxonomy" id="2707345"/>
    <lineage>
        <taxon>Bacteria</taxon>
        <taxon>Pseudomonadati</taxon>
        <taxon>Pseudomonadota</taxon>
        <taxon>Gammaproteobacteria</taxon>
        <taxon>Methylococcales</taxon>
        <taxon>Methylococcaceae</taxon>
        <taxon>Methylobacter</taxon>
    </lineage>
</organism>
<dbReference type="InterPro" id="IPR005122">
    <property type="entry name" value="Uracil-DNA_glycosylase-like"/>
</dbReference>
<dbReference type="SUPFAM" id="SSF52141">
    <property type="entry name" value="Uracil-DNA glycosylase-like"/>
    <property type="match status" value="1"/>
</dbReference>
<dbReference type="AlphaFoldDB" id="A0A8S0WCL3"/>
<dbReference type="Proteomes" id="UP000494216">
    <property type="component" value="Unassembled WGS sequence"/>
</dbReference>
<dbReference type="SMART" id="SM00986">
    <property type="entry name" value="UDG"/>
    <property type="match status" value="1"/>
</dbReference>
<comment type="caution">
    <text evidence="2">The sequence shown here is derived from an EMBL/GenBank/DDBJ whole genome shotgun (WGS) entry which is preliminary data.</text>
</comment>
<sequence>MSEVEGFAPIVSPHSSLLILGSMPGAASLRKQQYYGHPGNAFWPIMGALFAAYPELGYQLRKEILIENGVAVWDVLQSCKRLGSLDSNIELSSIIINDFTSFFDEYKLIRRVYFNGGMAEKVYKKHILPTLNQRFSYLEYQRLPSTSPAFATLTLAQKIAAWQAIRQDMLK</sequence>
<evidence type="ECO:0000313" key="3">
    <source>
        <dbReference type="Proteomes" id="UP000494216"/>
    </source>
</evidence>